<dbReference type="AlphaFoldDB" id="A0A8D8XNA5"/>
<name>A0A8D8XNA5_9HEMI</name>
<evidence type="ECO:0000313" key="1">
    <source>
        <dbReference type="EMBL" id="CAG6701748.1"/>
    </source>
</evidence>
<sequence length="122" mass="14615">MYNLVYKLKIPMIDWSIDGLYFPLPMVIGKSRLIFRHVNIIAFYYSLLATGFNLQTSNYLVWKFDLRFFRFYCQVGSSDVRSVRCRIVKLGQAISNIKQFHYTNKRYIFPKLIPDLLLEQSW</sequence>
<dbReference type="EMBL" id="HBUF01340064">
    <property type="protein sequence ID" value="CAG6701748.1"/>
    <property type="molecule type" value="Transcribed_RNA"/>
</dbReference>
<accession>A0A8D8XNA5</accession>
<proteinExistence type="predicted"/>
<organism evidence="1">
    <name type="scientific">Cacopsylla melanoneura</name>
    <dbReference type="NCBI Taxonomy" id="428564"/>
    <lineage>
        <taxon>Eukaryota</taxon>
        <taxon>Metazoa</taxon>
        <taxon>Ecdysozoa</taxon>
        <taxon>Arthropoda</taxon>
        <taxon>Hexapoda</taxon>
        <taxon>Insecta</taxon>
        <taxon>Pterygota</taxon>
        <taxon>Neoptera</taxon>
        <taxon>Paraneoptera</taxon>
        <taxon>Hemiptera</taxon>
        <taxon>Sternorrhyncha</taxon>
        <taxon>Psylloidea</taxon>
        <taxon>Psyllidae</taxon>
        <taxon>Psyllinae</taxon>
        <taxon>Cacopsylla</taxon>
    </lineage>
</organism>
<reference evidence="1" key="1">
    <citation type="submission" date="2021-05" db="EMBL/GenBank/DDBJ databases">
        <authorList>
            <person name="Alioto T."/>
            <person name="Alioto T."/>
            <person name="Gomez Garrido J."/>
        </authorList>
    </citation>
    <scope>NUCLEOTIDE SEQUENCE</scope>
</reference>
<protein>
    <submittedName>
        <fullName evidence="1">Uncharacterized protein</fullName>
    </submittedName>
</protein>